<sequence>MAAVHERKKYTEGRRRRPTGGEETDGARWERRSGGRQRGGGGGGDDAGAGEQGGGEMSMVRYWRQSSVGAGSGSTAADGGHGIASRPHANASAGVARPNVPRAEGRCGGGGVTDGCRRGGPGEAAEEGEIEPSRMTTPYRRHVPFLPPGRGRSLAVARQCQVMEAMVAGVAAIVVVAGAGDVDADMVAIDVAELVVLVNVELNADEVVRGVAVADVVEEADVLAGDEEDDAVAAGVGVGA</sequence>
<dbReference type="AlphaFoldDB" id="Q84SY8"/>
<accession>Q84SY8</accession>
<protein>
    <submittedName>
        <fullName evidence="2">Uncharacterized protein</fullName>
    </submittedName>
</protein>
<evidence type="ECO:0000313" key="2">
    <source>
        <dbReference type="EMBL" id="AAO72393.1"/>
    </source>
</evidence>
<evidence type="ECO:0000256" key="1">
    <source>
        <dbReference type="SAM" id="MobiDB-lite"/>
    </source>
</evidence>
<evidence type="ECO:0000313" key="3">
    <source>
        <dbReference type="Proteomes" id="UP000000763"/>
    </source>
</evidence>
<reference evidence="3" key="2">
    <citation type="journal article" date="2008" name="Nucleic Acids Res.">
        <title>The rice annotation project database (RAP-DB): 2008 update.</title>
        <authorList>
            <consortium name="The rice annotation project (RAP)"/>
        </authorList>
    </citation>
    <scope>GENOME REANNOTATION</scope>
    <source>
        <strain evidence="3">cv. Nipponbare</strain>
    </source>
</reference>
<organism evidence="2 3">
    <name type="scientific">Oryza sativa subsp. japonica</name>
    <name type="common">Rice</name>
    <dbReference type="NCBI Taxonomy" id="39947"/>
    <lineage>
        <taxon>Eukaryota</taxon>
        <taxon>Viridiplantae</taxon>
        <taxon>Streptophyta</taxon>
        <taxon>Embryophyta</taxon>
        <taxon>Tracheophyta</taxon>
        <taxon>Spermatophyta</taxon>
        <taxon>Magnoliopsida</taxon>
        <taxon>Liliopsida</taxon>
        <taxon>Poales</taxon>
        <taxon>Poaceae</taxon>
        <taxon>BOP clade</taxon>
        <taxon>Oryzoideae</taxon>
        <taxon>Oryzeae</taxon>
        <taxon>Oryzinae</taxon>
        <taxon>Oryza</taxon>
        <taxon>Oryza sativa</taxon>
    </lineage>
</organism>
<feature type="compositionally biased region" description="Gly residues" evidence="1">
    <location>
        <begin position="36"/>
        <end position="54"/>
    </location>
</feature>
<feature type="compositionally biased region" description="Gly residues" evidence="1">
    <location>
        <begin position="106"/>
        <end position="122"/>
    </location>
</feature>
<proteinExistence type="predicted"/>
<feature type="region of interest" description="Disordered" evidence="1">
    <location>
        <begin position="68"/>
        <end position="130"/>
    </location>
</feature>
<name>Q84SY8_ORYSJ</name>
<dbReference type="EMBL" id="AC079889">
    <property type="protein sequence ID" value="AAO72393.1"/>
    <property type="molecule type" value="Genomic_DNA"/>
</dbReference>
<dbReference type="Proteomes" id="UP000000763">
    <property type="component" value="Chromosome 3"/>
</dbReference>
<feature type="compositionally biased region" description="Low complexity" evidence="1">
    <location>
        <begin position="68"/>
        <end position="78"/>
    </location>
</feature>
<reference evidence="3" key="1">
    <citation type="journal article" date="2005" name="Nature">
        <title>The map-based sequence of the rice genome.</title>
        <authorList>
            <consortium name="International rice genome sequencing project (IRGSP)"/>
            <person name="Matsumoto T."/>
            <person name="Wu J."/>
            <person name="Kanamori H."/>
            <person name="Katayose Y."/>
            <person name="Fujisawa M."/>
            <person name="Namiki N."/>
            <person name="Mizuno H."/>
            <person name="Yamamoto K."/>
            <person name="Antonio B.A."/>
            <person name="Baba T."/>
            <person name="Sakata K."/>
            <person name="Nagamura Y."/>
            <person name="Aoki H."/>
            <person name="Arikawa K."/>
            <person name="Arita K."/>
            <person name="Bito T."/>
            <person name="Chiden Y."/>
            <person name="Fujitsuka N."/>
            <person name="Fukunaka R."/>
            <person name="Hamada M."/>
            <person name="Harada C."/>
            <person name="Hayashi A."/>
            <person name="Hijishita S."/>
            <person name="Honda M."/>
            <person name="Hosokawa S."/>
            <person name="Ichikawa Y."/>
            <person name="Idonuma A."/>
            <person name="Iijima M."/>
            <person name="Ikeda M."/>
            <person name="Ikeno M."/>
            <person name="Ito K."/>
            <person name="Ito S."/>
            <person name="Ito T."/>
            <person name="Ito Y."/>
            <person name="Ito Y."/>
            <person name="Iwabuchi A."/>
            <person name="Kamiya K."/>
            <person name="Karasawa W."/>
            <person name="Kurita K."/>
            <person name="Katagiri S."/>
            <person name="Kikuta A."/>
            <person name="Kobayashi H."/>
            <person name="Kobayashi N."/>
            <person name="Machita K."/>
            <person name="Maehara T."/>
            <person name="Masukawa M."/>
            <person name="Mizubayashi T."/>
            <person name="Mukai Y."/>
            <person name="Nagasaki H."/>
            <person name="Nagata Y."/>
            <person name="Naito S."/>
            <person name="Nakashima M."/>
            <person name="Nakama Y."/>
            <person name="Nakamichi Y."/>
            <person name="Nakamura M."/>
            <person name="Meguro A."/>
            <person name="Negishi M."/>
            <person name="Ohta I."/>
            <person name="Ohta T."/>
            <person name="Okamoto M."/>
            <person name="Ono N."/>
            <person name="Saji S."/>
            <person name="Sakaguchi M."/>
            <person name="Sakai K."/>
            <person name="Shibata M."/>
            <person name="Shimokawa T."/>
            <person name="Song J."/>
            <person name="Takazaki Y."/>
            <person name="Terasawa K."/>
            <person name="Tsugane M."/>
            <person name="Tsuji K."/>
            <person name="Ueda S."/>
            <person name="Waki K."/>
            <person name="Yamagata H."/>
            <person name="Yamamoto M."/>
            <person name="Yamamoto S."/>
            <person name="Yamane H."/>
            <person name="Yoshiki S."/>
            <person name="Yoshihara R."/>
            <person name="Yukawa K."/>
            <person name="Zhong H."/>
            <person name="Yano M."/>
            <person name="Yuan Q."/>
            <person name="Ouyang S."/>
            <person name="Liu J."/>
            <person name="Jones K.M."/>
            <person name="Gansberger K."/>
            <person name="Moffat K."/>
            <person name="Hill J."/>
            <person name="Bera J."/>
            <person name="Fadrosh D."/>
            <person name="Jin S."/>
            <person name="Johri S."/>
            <person name="Kim M."/>
            <person name="Overton L."/>
            <person name="Reardon M."/>
            <person name="Tsitrin T."/>
            <person name="Vuong H."/>
            <person name="Weaver B."/>
            <person name="Ciecko A."/>
            <person name="Tallon L."/>
            <person name="Jackson J."/>
            <person name="Pai G."/>
            <person name="Aken S.V."/>
            <person name="Utterback T."/>
            <person name="Reidmuller S."/>
            <person name="Feldblyum T."/>
            <person name="Hsiao J."/>
            <person name="Zismann V."/>
            <person name="Iobst S."/>
            <person name="de Vazeille A.R."/>
            <person name="Buell C.R."/>
            <person name="Ying K."/>
            <person name="Li Y."/>
            <person name="Lu T."/>
            <person name="Huang Y."/>
            <person name="Zhao Q."/>
            <person name="Feng Q."/>
            <person name="Zhang L."/>
            <person name="Zhu J."/>
            <person name="Weng Q."/>
            <person name="Mu J."/>
            <person name="Lu Y."/>
            <person name="Fan D."/>
            <person name="Liu Y."/>
            <person name="Guan J."/>
            <person name="Zhang Y."/>
            <person name="Yu S."/>
            <person name="Liu X."/>
            <person name="Zhang Y."/>
            <person name="Hong G."/>
            <person name="Han B."/>
            <person name="Choisne N."/>
            <person name="Demange N."/>
            <person name="Orjeda G."/>
            <person name="Samain S."/>
            <person name="Cattolico L."/>
            <person name="Pelletier E."/>
            <person name="Couloux A."/>
            <person name="Segurens B."/>
            <person name="Wincker P."/>
            <person name="D'Hont A."/>
            <person name="Scarpelli C."/>
            <person name="Weissenbach J."/>
            <person name="Salanoubat M."/>
            <person name="Quetier F."/>
            <person name="Yu Y."/>
            <person name="Kim H.R."/>
            <person name="Rambo T."/>
            <person name="Currie J."/>
            <person name="Collura K."/>
            <person name="Luo M."/>
            <person name="Yang T."/>
            <person name="Ammiraju J.S.S."/>
            <person name="Engler F."/>
            <person name="Soderlund C."/>
            <person name="Wing R.A."/>
            <person name="Palmer L.E."/>
            <person name="de la Bastide M."/>
            <person name="Spiegel L."/>
            <person name="Nascimento L."/>
            <person name="Zutavern T."/>
            <person name="O'Shaughnessy A."/>
            <person name="Dike S."/>
            <person name="Dedhia N."/>
            <person name="Preston R."/>
            <person name="Balija V."/>
            <person name="McCombie W.R."/>
            <person name="Chow T."/>
            <person name="Chen H."/>
            <person name="Chung M."/>
            <person name="Chen C."/>
            <person name="Shaw J."/>
            <person name="Wu H."/>
            <person name="Hsiao K."/>
            <person name="Chao Y."/>
            <person name="Chu M."/>
            <person name="Cheng C."/>
            <person name="Hour A."/>
            <person name="Lee P."/>
            <person name="Lin S."/>
            <person name="Lin Y."/>
            <person name="Liou J."/>
            <person name="Liu S."/>
            <person name="Hsing Y."/>
            <person name="Raghuvanshi S."/>
            <person name="Mohanty A."/>
            <person name="Bharti A.K."/>
            <person name="Gaur A."/>
            <person name="Gupta V."/>
            <person name="Kumar D."/>
            <person name="Ravi V."/>
            <person name="Vij S."/>
            <person name="Kapur A."/>
            <person name="Khurana P."/>
            <person name="Khurana P."/>
            <person name="Khurana J.P."/>
            <person name="Tyagi A.K."/>
            <person name="Gaikwad K."/>
            <person name="Singh A."/>
            <person name="Dalal V."/>
            <person name="Srivastava S."/>
            <person name="Dixit A."/>
            <person name="Pal A.K."/>
            <person name="Ghazi I.A."/>
            <person name="Yadav M."/>
            <person name="Pandit A."/>
            <person name="Bhargava A."/>
            <person name="Sureshbabu K."/>
            <person name="Batra K."/>
            <person name="Sharma T.R."/>
            <person name="Mohapatra T."/>
            <person name="Singh N.K."/>
            <person name="Messing J."/>
            <person name="Nelson A.B."/>
            <person name="Fuks G."/>
            <person name="Kavchok S."/>
            <person name="Keizer G."/>
            <person name="Linton E."/>
            <person name="Llaca V."/>
            <person name="Song R."/>
            <person name="Tanyolac B."/>
            <person name="Young S."/>
            <person name="Ho-Il K."/>
            <person name="Hahn J.H."/>
            <person name="Sangsakoo G."/>
            <person name="Vanavichit A."/>
            <person name="de Mattos Luiz.A.T."/>
            <person name="Zimmer P.D."/>
            <person name="Malone G."/>
            <person name="Dellagostin O."/>
            <person name="de Oliveira A.C."/>
            <person name="Bevan M."/>
            <person name="Bancroft I."/>
            <person name="Minx P."/>
            <person name="Cordum H."/>
            <person name="Wilson R."/>
            <person name="Cheng Z."/>
            <person name="Jin W."/>
            <person name="Jiang J."/>
            <person name="Leong S.A."/>
            <person name="Iwama H."/>
            <person name="Gojobori T."/>
            <person name="Itoh T."/>
            <person name="Niimura Y."/>
            <person name="Fujii Y."/>
            <person name="Habara T."/>
            <person name="Sakai H."/>
            <person name="Sato Y."/>
            <person name="Wilson G."/>
            <person name="Kumar K."/>
            <person name="McCouch S."/>
            <person name="Juretic N."/>
            <person name="Hoen D."/>
            <person name="Wright S."/>
            <person name="Bruskiewich R."/>
            <person name="Bureau T."/>
            <person name="Miyao A."/>
            <person name="Hirochika H."/>
            <person name="Nishikawa T."/>
            <person name="Kadowaki K."/>
            <person name="Sugiura M."/>
            <person name="Burr B."/>
            <person name="Sasaki T."/>
        </authorList>
    </citation>
    <scope>NUCLEOTIDE SEQUENCE [LARGE SCALE GENOMIC DNA]</scope>
    <source>
        <strain evidence="3">cv. Nipponbare</strain>
    </source>
</reference>
<feature type="region of interest" description="Disordered" evidence="1">
    <location>
        <begin position="1"/>
        <end position="54"/>
    </location>
</feature>
<gene>
    <name evidence="2" type="primary">OSJNBa0092M19.13</name>
</gene>